<evidence type="ECO:0000313" key="1">
    <source>
        <dbReference type="EMBL" id="MDR7667094.1"/>
    </source>
</evidence>
<dbReference type="Proteomes" id="UP001246244">
    <property type="component" value="Unassembled WGS sequence"/>
</dbReference>
<evidence type="ECO:0000313" key="2">
    <source>
        <dbReference type="Proteomes" id="UP001246244"/>
    </source>
</evidence>
<organism evidence="1 2">
    <name type="scientific">Methanosarcina baikalica</name>
    <dbReference type="NCBI Taxonomy" id="3073890"/>
    <lineage>
        <taxon>Archaea</taxon>
        <taxon>Methanobacteriati</taxon>
        <taxon>Methanobacteriota</taxon>
        <taxon>Stenosarchaea group</taxon>
        <taxon>Methanomicrobia</taxon>
        <taxon>Methanosarcinales</taxon>
        <taxon>Methanosarcinaceae</taxon>
        <taxon>Methanosarcina</taxon>
    </lineage>
</organism>
<accession>A0ABU2D526</accession>
<gene>
    <name evidence="1" type="ORF">RG963_15185</name>
</gene>
<keyword evidence="2" id="KW-1185">Reference proteome</keyword>
<sequence>MKQYTSIEELFEDNKELFDTDKKKAWFLIGNAYSRVMYQSKKYYEEKKANVNGESKNPVSYDVSYLENGFIFKNFDYGTFMDFTTKCTELLIKYGVYSRAGYLKADISQAILLMDGQNTKTSTSEAKYMFVAGLNQFIKHKKKEDNKGDIEFEDEKHRK</sequence>
<name>A0ABU2D526_9EURY</name>
<dbReference type="EMBL" id="JAVKPK010000090">
    <property type="protein sequence ID" value="MDR7667094.1"/>
    <property type="molecule type" value="Genomic_DNA"/>
</dbReference>
<reference evidence="2" key="1">
    <citation type="submission" date="2023-07" db="EMBL/GenBank/DDBJ databases">
        <title>Whole-genome sequencing of a new Methanosarcina sp. Z-7115.</title>
        <authorList>
            <person name="Zhilina T.N."/>
            <person name="Merkel A.Y."/>
        </authorList>
    </citation>
    <scope>NUCLEOTIDE SEQUENCE [LARGE SCALE GENOMIC DNA]</scope>
    <source>
        <strain evidence="2">Z-7115</strain>
    </source>
</reference>
<comment type="caution">
    <text evidence="1">The sequence shown here is derived from an EMBL/GenBank/DDBJ whole genome shotgun (WGS) entry which is preliminary data.</text>
</comment>
<dbReference type="RefSeq" id="WP_310577122.1">
    <property type="nucleotide sequence ID" value="NZ_JAVKPK010000090.1"/>
</dbReference>
<proteinExistence type="predicted"/>
<protein>
    <submittedName>
        <fullName evidence="1">Uncharacterized protein</fullName>
    </submittedName>
</protein>